<reference evidence="2" key="2">
    <citation type="submission" date="2021-12" db="EMBL/GenBank/DDBJ databases">
        <title>Resequencing data analysis of finger millet.</title>
        <authorList>
            <person name="Hatakeyama M."/>
            <person name="Aluri S."/>
            <person name="Balachadran M.T."/>
            <person name="Sivarajan S.R."/>
            <person name="Poveda L."/>
            <person name="Shimizu-Inatsugi R."/>
            <person name="Schlapbach R."/>
            <person name="Sreeman S.M."/>
            <person name="Shimizu K.K."/>
        </authorList>
    </citation>
    <scope>NUCLEOTIDE SEQUENCE</scope>
</reference>
<keyword evidence="1" id="KW-1133">Transmembrane helix</keyword>
<keyword evidence="1" id="KW-0812">Transmembrane</keyword>
<name>A0AAV5BMH6_ELECO</name>
<gene>
    <name evidence="2" type="primary">ga03018</name>
    <name evidence="2" type="ORF">PR202_ga03018</name>
</gene>
<sequence length="133" mass="14572">MFHRLKFLKLRLRHDLMILRIQGQTNTTCFIIRVDDNLIVIARAILGIRRKINTHYDLAPLRSRPPSVALLLLTTKGTAAPIPSVDSTQSGRKTRGMERGEARTMVVLLPTASQLATVVVLAAHLVAAAASAV</sequence>
<organism evidence="2 3">
    <name type="scientific">Eleusine coracana subsp. coracana</name>
    <dbReference type="NCBI Taxonomy" id="191504"/>
    <lineage>
        <taxon>Eukaryota</taxon>
        <taxon>Viridiplantae</taxon>
        <taxon>Streptophyta</taxon>
        <taxon>Embryophyta</taxon>
        <taxon>Tracheophyta</taxon>
        <taxon>Spermatophyta</taxon>
        <taxon>Magnoliopsida</taxon>
        <taxon>Liliopsida</taxon>
        <taxon>Poales</taxon>
        <taxon>Poaceae</taxon>
        <taxon>PACMAD clade</taxon>
        <taxon>Chloridoideae</taxon>
        <taxon>Cynodonteae</taxon>
        <taxon>Eleusininae</taxon>
        <taxon>Eleusine</taxon>
    </lineage>
</organism>
<comment type="caution">
    <text evidence="2">The sequence shown here is derived from an EMBL/GenBank/DDBJ whole genome shotgun (WGS) entry which is preliminary data.</text>
</comment>
<keyword evidence="3" id="KW-1185">Reference proteome</keyword>
<accession>A0AAV5BMH6</accession>
<evidence type="ECO:0000313" key="3">
    <source>
        <dbReference type="Proteomes" id="UP001054889"/>
    </source>
</evidence>
<dbReference type="AlphaFoldDB" id="A0AAV5BMH6"/>
<dbReference type="EMBL" id="BQKI01000001">
    <property type="protein sequence ID" value="GJM87097.1"/>
    <property type="molecule type" value="Genomic_DNA"/>
</dbReference>
<keyword evidence="1" id="KW-0472">Membrane</keyword>
<dbReference type="Proteomes" id="UP001054889">
    <property type="component" value="Unassembled WGS sequence"/>
</dbReference>
<protein>
    <submittedName>
        <fullName evidence="2">Uncharacterized protein</fullName>
    </submittedName>
</protein>
<feature type="transmembrane region" description="Helical" evidence="1">
    <location>
        <begin position="105"/>
        <end position="130"/>
    </location>
</feature>
<evidence type="ECO:0000256" key="1">
    <source>
        <dbReference type="SAM" id="Phobius"/>
    </source>
</evidence>
<proteinExistence type="predicted"/>
<reference evidence="2" key="1">
    <citation type="journal article" date="2018" name="DNA Res.">
        <title>Multiple hybrid de novo genome assembly of finger millet, an orphan allotetraploid crop.</title>
        <authorList>
            <person name="Hatakeyama M."/>
            <person name="Aluri S."/>
            <person name="Balachadran M.T."/>
            <person name="Sivarajan S.R."/>
            <person name="Patrignani A."/>
            <person name="Gruter S."/>
            <person name="Poveda L."/>
            <person name="Shimizu-Inatsugi R."/>
            <person name="Baeten J."/>
            <person name="Francoijs K.J."/>
            <person name="Nataraja K.N."/>
            <person name="Reddy Y.A.N."/>
            <person name="Phadnis S."/>
            <person name="Ravikumar R.L."/>
            <person name="Schlapbach R."/>
            <person name="Sreeman S.M."/>
            <person name="Shimizu K.K."/>
        </authorList>
    </citation>
    <scope>NUCLEOTIDE SEQUENCE</scope>
</reference>
<evidence type="ECO:0000313" key="2">
    <source>
        <dbReference type="EMBL" id="GJM87097.1"/>
    </source>
</evidence>